<evidence type="ECO:0000313" key="7">
    <source>
        <dbReference type="Proteomes" id="UP000284767"/>
    </source>
</evidence>
<reference evidence="2 8" key="4">
    <citation type="submission" date="2019-11" db="EMBL/GenBank/DDBJ databases">
        <title>Genomes of ocular Pseudomonas aeruginosa isolates.</title>
        <authorList>
            <person name="Khan M."/>
            <person name="Rice S.A."/>
            <person name="Willcox M.D.P."/>
            <person name="Stapleton F."/>
        </authorList>
    </citation>
    <scope>NUCLEOTIDE SEQUENCE [LARGE SCALE GENOMIC DNA]</scope>
    <source>
        <strain evidence="2 8">PA221</strain>
    </source>
</reference>
<organism evidence="2 8">
    <name type="scientific">Pseudomonas aeruginosa</name>
    <dbReference type="NCBI Taxonomy" id="287"/>
    <lineage>
        <taxon>Bacteria</taxon>
        <taxon>Pseudomonadati</taxon>
        <taxon>Pseudomonadota</taxon>
        <taxon>Gammaproteobacteria</taxon>
        <taxon>Pseudomonadales</taxon>
        <taxon>Pseudomonadaceae</taxon>
        <taxon>Pseudomonas</taxon>
    </lineage>
</organism>
<reference evidence="5 7" key="1">
    <citation type="submission" date="2017-08" db="EMBL/GenBank/DDBJ databases">
        <authorList>
            <person name="Feschi L."/>
            <person name="Jeukens J."/>
            <person name="Emond-Rheault J.-G."/>
            <person name="Kukavica-Ibrulj I."/>
            <person name="Boyle B."/>
            <person name="Levesque R.C."/>
        </authorList>
    </citation>
    <scope>NUCLEOTIDE SEQUENCE [LARGE SCALE GENOMIC DNA]</scope>
    <source>
        <strain evidence="5 7">PA-W36</strain>
    </source>
</reference>
<evidence type="ECO:0000256" key="1">
    <source>
        <dbReference type="SAM" id="Coils"/>
    </source>
</evidence>
<dbReference type="AlphaFoldDB" id="A0A072ZRN1"/>
<dbReference type="Proteomes" id="UP000433532">
    <property type="component" value="Unassembled WGS sequence"/>
</dbReference>
<feature type="coiled-coil region" evidence="1">
    <location>
        <begin position="32"/>
        <end position="87"/>
    </location>
</feature>
<dbReference type="Proteomes" id="UP000253594">
    <property type="component" value="Unassembled WGS sequence"/>
</dbReference>
<accession>A0A072ZRN1</accession>
<evidence type="ECO:0000313" key="3">
    <source>
        <dbReference type="EMBL" id="MZZ15541.1"/>
    </source>
</evidence>
<evidence type="ECO:0000313" key="4">
    <source>
        <dbReference type="EMBL" id="RCI76745.1"/>
    </source>
</evidence>
<dbReference type="EMBL" id="QORE01000007">
    <property type="protein sequence ID" value="RCI76745.1"/>
    <property type="molecule type" value="Genomic_DNA"/>
</dbReference>
<evidence type="ECO:0000313" key="2">
    <source>
        <dbReference type="EMBL" id="MUI38933.1"/>
    </source>
</evidence>
<dbReference type="EMBL" id="NSNE01000032">
    <property type="protein sequence ID" value="RPM03326.1"/>
    <property type="molecule type" value="Genomic_DNA"/>
</dbReference>
<protein>
    <recommendedName>
        <fullName evidence="9">Cell division protein ZapB</fullName>
    </recommendedName>
</protein>
<comment type="caution">
    <text evidence="2">The sequence shown here is derived from an EMBL/GenBank/DDBJ whole genome shotgun (WGS) entry which is preliminary data.</text>
</comment>
<dbReference type="KEGG" id="paeb:NCGM1900_6257"/>
<dbReference type="Proteomes" id="UP000284767">
    <property type="component" value="Unassembled WGS sequence"/>
</dbReference>
<reference evidence="3" key="5">
    <citation type="submission" date="2020-01" db="EMBL/GenBank/DDBJ databases">
        <title>Bacteria Cultured from War Wounds Associated with the Conflict in Eastern Ukraine.</title>
        <authorList>
            <person name="Snesrud E."/>
            <person name="Galac M.R."/>
            <person name="Mc Gann P."/>
            <person name="Valentine K."/>
            <person name="Viacheslav K."/>
        </authorList>
    </citation>
    <scope>NUCLEOTIDE SEQUENCE</scope>
    <source>
        <strain evidence="3">VNMU148</strain>
    </source>
</reference>
<dbReference type="eggNOG" id="ENOG5032PMS">
    <property type="taxonomic scope" value="Bacteria"/>
</dbReference>
<reference evidence="5 7" key="3">
    <citation type="submission" date="2019-01" db="EMBL/GenBank/DDBJ databases">
        <title>The Pseudomonas aeruginosa pan-genome provides new insights on its population structure, horizontal gene transfer and pathogenicity.</title>
        <authorList>
            <person name="Freschi L."/>
            <person name="Vincent A.T."/>
            <person name="Jeukens J."/>
            <person name="Emond-Rheault J.-G."/>
            <person name="Kukavica-Ibrulj I."/>
            <person name="Dupont M.-J."/>
            <person name="Charette S.J."/>
            <person name="Boyle B."/>
            <person name="Levesque R.C."/>
        </authorList>
    </citation>
    <scope>NUCLEOTIDE SEQUENCE [LARGE SCALE GENOMIC DNA]</scope>
    <source>
        <strain evidence="5 7">PA-W36</strain>
    </source>
</reference>
<name>A0A072ZRN1_PSEAI</name>
<evidence type="ECO:0000313" key="6">
    <source>
        <dbReference type="Proteomes" id="UP000253594"/>
    </source>
</evidence>
<keyword evidence="1" id="KW-0175">Coiled coil</keyword>
<gene>
    <name evidence="4" type="ORF">DT376_00725</name>
    <name evidence="2" type="ORF">GNQ48_28425</name>
    <name evidence="3" type="ORF">GUL26_25095</name>
    <name evidence="5" type="ORF">IPC1295_31695</name>
</gene>
<evidence type="ECO:0000313" key="5">
    <source>
        <dbReference type="EMBL" id="RPM03326.1"/>
    </source>
</evidence>
<evidence type="ECO:0008006" key="9">
    <source>
        <dbReference type="Google" id="ProtNLM"/>
    </source>
</evidence>
<evidence type="ECO:0000313" key="8">
    <source>
        <dbReference type="Proteomes" id="UP000433532"/>
    </source>
</evidence>
<proteinExistence type="predicted"/>
<dbReference type="EMBL" id="WXZT01000019">
    <property type="protein sequence ID" value="MZZ15541.1"/>
    <property type="molecule type" value="Genomic_DNA"/>
</dbReference>
<dbReference type="EMBL" id="WOAD01000038">
    <property type="protein sequence ID" value="MUI38933.1"/>
    <property type="molecule type" value="Genomic_DNA"/>
</dbReference>
<reference evidence="4 6" key="2">
    <citation type="submission" date="2018-07" db="EMBL/GenBank/DDBJ databases">
        <title>Mechanisms of high-level aminoglycoside resistance among Gram-negative pathogens in Brazil.</title>
        <authorList>
            <person name="Ballaben A.S."/>
            <person name="Darini A.L.C."/>
            <person name="Doi Y."/>
        </authorList>
    </citation>
    <scope>NUCLEOTIDE SEQUENCE [LARGE SCALE GENOMIC DNA]</scope>
    <source>
        <strain evidence="4 6">B2-305</strain>
    </source>
</reference>
<dbReference type="SMR" id="A0A072ZRN1"/>
<dbReference type="OMA" id="MEQEEKH"/>
<sequence length="110" mass="12445">MKPGAEAWQPTTDLASAGAFLYPARPLNDWDEIMLENTLERLETLVAELLQQNQALRDSHDQLQQQLRQATEENETLQLSMLEQEEKQSGTQARLEALVERLSAQQPVSA</sequence>
<dbReference type="Proteomes" id="UP000644192">
    <property type="component" value="Unassembled WGS sequence"/>
</dbReference>